<name>A0A371EI49_MUCPR</name>
<evidence type="ECO:0000313" key="1">
    <source>
        <dbReference type="EMBL" id="RDX65579.1"/>
    </source>
</evidence>
<dbReference type="Proteomes" id="UP000257109">
    <property type="component" value="Unassembled WGS sequence"/>
</dbReference>
<gene>
    <name evidence="1" type="ORF">CR513_55759</name>
</gene>
<accession>A0A371EI49</accession>
<organism evidence="1 2">
    <name type="scientific">Mucuna pruriens</name>
    <name type="common">Velvet bean</name>
    <name type="synonym">Dolichos pruriens</name>
    <dbReference type="NCBI Taxonomy" id="157652"/>
    <lineage>
        <taxon>Eukaryota</taxon>
        <taxon>Viridiplantae</taxon>
        <taxon>Streptophyta</taxon>
        <taxon>Embryophyta</taxon>
        <taxon>Tracheophyta</taxon>
        <taxon>Spermatophyta</taxon>
        <taxon>Magnoliopsida</taxon>
        <taxon>eudicotyledons</taxon>
        <taxon>Gunneridae</taxon>
        <taxon>Pentapetalae</taxon>
        <taxon>rosids</taxon>
        <taxon>fabids</taxon>
        <taxon>Fabales</taxon>
        <taxon>Fabaceae</taxon>
        <taxon>Papilionoideae</taxon>
        <taxon>50 kb inversion clade</taxon>
        <taxon>NPAAA clade</taxon>
        <taxon>indigoferoid/millettioid clade</taxon>
        <taxon>Phaseoleae</taxon>
        <taxon>Mucuna</taxon>
    </lineage>
</organism>
<feature type="non-terminal residue" evidence="1">
    <location>
        <position position="1"/>
    </location>
</feature>
<keyword evidence="2" id="KW-1185">Reference proteome</keyword>
<evidence type="ECO:0000313" key="2">
    <source>
        <dbReference type="Proteomes" id="UP000257109"/>
    </source>
</evidence>
<protein>
    <submittedName>
        <fullName evidence="1">Uncharacterized protein</fullName>
    </submittedName>
</protein>
<reference evidence="1" key="1">
    <citation type="submission" date="2018-05" db="EMBL/GenBank/DDBJ databases">
        <title>Draft genome of Mucuna pruriens seed.</title>
        <authorList>
            <person name="Nnadi N.E."/>
            <person name="Vos R."/>
            <person name="Hasami M.H."/>
            <person name="Devisetty U.K."/>
            <person name="Aguiy J.C."/>
        </authorList>
    </citation>
    <scope>NUCLEOTIDE SEQUENCE [LARGE SCALE GENOMIC DNA]</scope>
    <source>
        <strain evidence="1">JCA_2017</strain>
    </source>
</reference>
<dbReference type="AlphaFoldDB" id="A0A371EI49"/>
<dbReference type="EMBL" id="QJKJ01013829">
    <property type="protein sequence ID" value="RDX65579.1"/>
    <property type="molecule type" value="Genomic_DNA"/>
</dbReference>
<comment type="caution">
    <text evidence="1">The sequence shown here is derived from an EMBL/GenBank/DDBJ whole genome shotgun (WGS) entry which is preliminary data.</text>
</comment>
<proteinExistence type="predicted"/>
<sequence length="95" mass="11337">MSFAIVIVMDVTINYYNYNLLSFNLLKLTDLRLFNLKTKNRRNNKSLTNLLEFLKDMFLLVTDEDVSDVLTKKPPTKLLWYNPIILRFKRYLLSS</sequence>